<evidence type="ECO:0000313" key="1">
    <source>
        <dbReference type="EMBL" id="RDU66704.1"/>
    </source>
</evidence>
<gene>
    <name evidence="1" type="ORF">CQA53_02725</name>
</gene>
<keyword evidence="2" id="KW-1185">Reference proteome</keyword>
<dbReference type="Proteomes" id="UP000256379">
    <property type="component" value="Unassembled WGS sequence"/>
</dbReference>
<dbReference type="EMBL" id="NXLQ01000003">
    <property type="protein sequence ID" value="RDU66704.1"/>
    <property type="molecule type" value="Genomic_DNA"/>
</dbReference>
<sequence length="455" mass="51530">MGVVFEQQMENINKALEKIRQMQPEASKLQKSLAKVRMNPMNASIEVAKKGLKTLLTLLDAVYNKTKMIVFAGLAAVAGLGMWGSKENEKKQASKDLGYKNAAEAHAMQSTGKIMGRGDQFYEAGGKLNQSVYDLEGKDEHFVNLGLDRQSMQNLSTMEKIAKTIEAIQKQKAFQQGGALYTQAEQSLQEIAGMSVQQAMSINLREFRGNFNDQYSSAKDAGLDKMANMGSKWERMLASFQIFATKIASSLSSGFGTLFDSISKGLKGLMNDKGFKDFLKSLNDMFSNFADGASDKIGDFIADIPNLMRSLQNFFLTISNFIQDLSTWKLIGWEDKNNHDKIHRNIELNKKTIRDNQVQNFLHNAKRQYEKGIKFEYNEAYDIMRNSQRRMALEKELNVTRQDLEKAVTQGISLREVVRQKKEVQQKQKVEVDVKVNVDSPYNTMVMTKSKQKIY</sequence>
<dbReference type="RefSeq" id="WP_115542489.1">
    <property type="nucleotide sequence ID" value="NZ_NXLQ01000003.1"/>
</dbReference>
<accession>A0A3D8IPY7</accession>
<organism evidence="1 2">
    <name type="scientific">Helicobacter didelphidarum</name>
    <dbReference type="NCBI Taxonomy" id="2040648"/>
    <lineage>
        <taxon>Bacteria</taxon>
        <taxon>Pseudomonadati</taxon>
        <taxon>Campylobacterota</taxon>
        <taxon>Epsilonproteobacteria</taxon>
        <taxon>Campylobacterales</taxon>
        <taxon>Helicobacteraceae</taxon>
        <taxon>Helicobacter</taxon>
    </lineage>
</organism>
<name>A0A3D8IPY7_9HELI</name>
<evidence type="ECO:0000313" key="2">
    <source>
        <dbReference type="Proteomes" id="UP000256379"/>
    </source>
</evidence>
<protein>
    <submittedName>
        <fullName evidence="1">Uncharacterized protein</fullName>
    </submittedName>
</protein>
<reference evidence="1 2" key="1">
    <citation type="submission" date="2018-04" db="EMBL/GenBank/DDBJ databases">
        <title>Novel Campyloabacter and Helicobacter Species and Strains.</title>
        <authorList>
            <person name="Mannion A.J."/>
            <person name="Shen Z."/>
            <person name="Fox J.G."/>
        </authorList>
    </citation>
    <scope>NUCLEOTIDE SEQUENCE [LARGE SCALE GENOMIC DNA]</scope>
    <source>
        <strain evidence="1 2">MIT 17-337</strain>
    </source>
</reference>
<comment type="caution">
    <text evidence="1">The sequence shown here is derived from an EMBL/GenBank/DDBJ whole genome shotgun (WGS) entry which is preliminary data.</text>
</comment>
<dbReference type="AlphaFoldDB" id="A0A3D8IPY7"/>
<proteinExistence type="predicted"/>